<accession>A0ABR1U558</accession>
<proteinExistence type="predicted"/>
<comment type="caution">
    <text evidence="2">The sequence shown here is derived from an EMBL/GenBank/DDBJ whole genome shotgun (WGS) entry which is preliminary data.</text>
</comment>
<dbReference type="EMBL" id="JAQQWM010000008">
    <property type="protein sequence ID" value="KAK8054017.1"/>
    <property type="molecule type" value="Genomic_DNA"/>
</dbReference>
<reference evidence="2 3" key="1">
    <citation type="submission" date="2023-01" db="EMBL/GenBank/DDBJ databases">
        <title>Analysis of 21 Apiospora genomes using comparative genomics revels a genus with tremendous synthesis potential of carbohydrate active enzymes and secondary metabolites.</title>
        <authorList>
            <person name="Sorensen T."/>
        </authorList>
    </citation>
    <scope>NUCLEOTIDE SEQUENCE [LARGE SCALE GENOMIC DNA]</scope>
    <source>
        <strain evidence="2 3">CBS 83171</strain>
    </source>
</reference>
<feature type="region of interest" description="Disordered" evidence="1">
    <location>
        <begin position="54"/>
        <end position="102"/>
    </location>
</feature>
<keyword evidence="3" id="KW-1185">Reference proteome</keyword>
<feature type="compositionally biased region" description="Polar residues" evidence="1">
    <location>
        <begin position="54"/>
        <end position="71"/>
    </location>
</feature>
<evidence type="ECO:0000313" key="2">
    <source>
        <dbReference type="EMBL" id="KAK8054017.1"/>
    </source>
</evidence>
<gene>
    <name evidence="2" type="ORF">PG996_013318</name>
</gene>
<organism evidence="2 3">
    <name type="scientific">Apiospora saccharicola</name>
    <dbReference type="NCBI Taxonomy" id="335842"/>
    <lineage>
        <taxon>Eukaryota</taxon>
        <taxon>Fungi</taxon>
        <taxon>Dikarya</taxon>
        <taxon>Ascomycota</taxon>
        <taxon>Pezizomycotina</taxon>
        <taxon>Sordariomycetes</taxon>
        <taxon>Xylariomycetidae</taxon>
        <taxon>Amphisphaeriales</taxon>
        <taxon>Apiosporaceae</taxon>
        <taxon>Apiospora</taxon>
    </lineage>
</organism>
<protein>
    <submittedName>
        <fullName evidence="2">Uncharacterized protein</fullName>
    </submittedName>
</protein>
<dbReference type="Proteomes" id="UP001446871">
    <property type="component" value="Unassembled WGS sequence"/>
</dbReference>
<name>A0ABR1U558_9PEZI</name>
<feature type="region of interest" description="Disordered" evidence="1">
    <location>
        <begin position="1"/>
        <end position="23"/>
    </location>
</feature>
<evidence type="ECO:0000313" key="3">
    <source>
        <dbReference type="Proteomes" id="UP001446871"/>
    </source>
</evidence>
<sequence>MAQVDGPAPPGWDLSEYEANGSENLDASLHLQEPDANAQEDFEVVKVPDGVISGHSSDTLGKCYKTTQESQRLPKDRDRAARGHSRSPAAIQESELCFEGSL</sequence>
<feature type="compositionally biased region" description="Basic and acidic residues" evidence="1">
    <location>
        <begin position="72"/>
        <end position="81"/>
    </location>
</feature>
<evidence type="ECO:0000256" key="1">
    <source>
        <dbReference type="SAM" id="MobiDB-lite"/>
    </source>
</evidence>